<name>A0A7S4NAB3_9EUKA</name>
<dbReference type="AlphaFoldDB" id="A0A7S4NAB3"/>
<reference evidence="2" key="1">
    <citation type="submission" date="2021-01" db="EMBL/GenBank/DDBJ databases">
        <authorList>
            <person name="Corre E."/>
            <person name="Pelletier E."/>
            <person name="Niang G."/>
            <person name="Scheremetjew M."/>
            <person name="Finn R."/>
            <person name="Kale V."/>
            <person name="Holt S."/>
            <person name="Cochrane G."/>
            <person name="Meng A."/>
            <person name="Brown T."/>
            <person name="Cohen L."/>
        </authorList>
    </citation>
    <scope>NUCLEOTIDE SEQUENCE</scope>
    <source>
        <strain evidence="2">SoJaBio B1-5/56/2</strain>
    </source>
</reference>
<feature type="region of interest" description="Disordered" evidence="1">
    <location>
        <begin position="1"/>
        <end position="43"/>
    </location>
</feature>
<accession>A0A7S4NAB3</accession>
<dbReference type="EMBL" id="HBKR01003638">
    <property type="protein sequence ID" value="CAE2274970.1"/>
    <property type="molecule type" value="Transcribed_RNA"/>
</dbReference>
<evidence type="ECO:0000256" key="1">
    <source>
        <dbReference type="SAM" id="MobiDB-lite"/>
    </source>
</evidence>
<sequence>MGSENERFISSDDKRPVNSMGSPPPSNTIRMTAEQKKKRKEAWETAQGYETTSGCPCIDHTNNLCIPKGRGWGYNINCWFLFCCCLCDEKRAEDDPGEVC</sequence>
<organism evidence="2">
    <name type="scientific">Paramoeba aestuarina</name>
    <dbReference type="NCBI Taxonomy" id="180227"/>
    <lineage>
        <taxon>Eukaryota</taxon>
        <taxon>Amoebozoa</taxon>
        <taxon>Discosea</taxon>
        <taxon>Flabellinia</taxon>
        <taxon>Dactylopodida</taxon>
        <taxon>Paramoebidae</taxon>
        <taxon>Paramoeba</taxon>
    </lineage>
</organism>
<protein>
    <submittedName>
        <fullName evidence="2">Uncharacterized protein</fullName>
    </submittedName>
</protein>
<evidence type="ECO:0000313" key="2">
    <source>
        <dbReference type="EMBL" id="CAE2274970.1"/>
    </source>
</evidence>
<gene>
    <name evidence="2" type="ORF">NAES01612_LOCUS2411</name>
</gene>
<feature type="compositionally biased region" description="Basic and acidic residues" evidence="1">
    <location>
        <begin position="1"/>
        <end position="16"/>
    </location>
</feature>
<proteinExistence type="predicted"/>